<dbReference type="SMART" id="SM00271">
    <property type="entry name" value="DnaJ"/>
    <property type="match status" value="1"/>
</dbReference>
<dbReference type="PANTHER" id="PTHR44145">
    <property type="entry name" value="DNAJ HOMOLOG SUBFAMILY A MEMBER 3, MITOCHONDRIAL"/>
    <property type="match status" value="1"/>
</dbReference>
<dbReference type="Pfam" id="PF00226">
    <property type="entry name" value="DnaJ"/>
    <property type="match status" value="1"/>
</dbReference>
<dbReference type="InterPro" id="IPR018253">
    <property type="entry name" value="DnaJ_domain_CS"/>
</dbReference>
<organism evidence="4 5">
    <name type="scientific">Magnusiomyces paraingens</name>
    <dbReference type="NCBI Taxonomy" id="2606893"/>
    <lineage>
        <taxon>Eukaryota</taxon>
        <taxon>Fungi</taxon>
        <taxon>Dikarya</taxon>
        <taxon>Ascomycota</taxon>
        <taxon>Saccharomycotina</taxon>
        <taxon>Dipodascomycetes</taxon>
        <taxon>Dipodascales</taxon>
        <taxon>Dipodascaceae</taxon>
        <taxon>Magnusiomyces</taxon>
    </lineage>
</organism>
<dbReference type="PROSITE" id="PS00636">
    <property type="entry name" value="DNAJ_1"/>
    <property type="match status" value="1"/>
</dbReference>
<evidence type="ECO:0000313" key="4">
    <source>
        <dbReference type="EMBL" id="VVT56958.1"/>
    </source>
</evidence>
<keyword evidence="1" id="KW-0143">Chaperone</keyword>
<dbReference type="PANTHER" id="PTHR44145:SF3">
    <property type="entry name" value="DNAJ HOMOLOG SUBFAMILY A MEMBER 3, MITOCHONDRIAL"/>
    <property type="match status" value="1"/>
</dbReference>
<protein>
    <recommendedName>
        <fullName evidence="3">J domain-containing protein</fullName>
    </recommendedName>
</protein>
<gene>
    <name evidence="4" type="ORF">SAPINGB_P005445</name>
</gene>
<accession>A0A5E8C531</accession>
<dbReference type="InterPro" id="IPR001623">
    <property type="entry name" value="DnaJ_domain"/>
</dbReference>
<dbReference type="PROSITE" id="PS50076">
    <property type="entry name" value="DNAJ_2"/>
    <property type="match status" value="1"/>
</dbReference>
<dbReference type="CDD" id="cd06257">
    <property type="entry name" value="DnaJ"/>
    <property type="match status" value="1"/>
</dbReference>
<dbReference type="OrthoDB" id="445556at2759"/>
<feature type="compositionally biased region" description="Basic and acidic residues" evidence="2">
    <location>
        <begin position="322"/>
        <end position="332"/>
    </location>
</feature>
<dbReference type="GeneID" id="43584259"/>
<reference evidence="4 5" key="1">
    <citation type="submission" date="2019-09" db="EMBL/GenBank/DDBJ databases">
        <authorList>
            <person name="Brejova B."/>
        </authorList>
    </citation>
    <scope>NUCLEOTIDE SEQUENCE [LARGE SCALE GENOMIC DNA]</scope>
</reference>
<feature type="domain" description="J" evidence="3">
    <location>
        <begin position="86"/>
        <end position="162"/>
    </location>
</feature>
<feature type="compositionally biased region" description="Low complexity" evidence="2">
    <location>
        <begin position="335"/>
        <end position="351"/>
    </location>
</feature>
<evidence type="ECO:0000256" key="1">
    <source>
        <dbReference type="ARBA" id="ARBA00023186"/>
    </source>
</evidence>
<dbReference type="Proteomes" id="UP000398389">
    <property type="component" value="Unassembled WGS sequence"/>
</dbReference>
<evidence type="ECO:0000259" key="3">
    <source>
        <dbReference type="PROSITE" id="PS50076"/>
    </source>
</evidence>
<dbReference type="InterPro" id="IPR051938">
    <property type="entry name" value="Apopto_cytoskel_mod"/>
</dbReference>
<dbReference type="EMBL" id="CABVLU010000004">
    <property type="protein sequence ID" value="VVT56958.1"/>
    <property type="molecule type" value="Genomic_DNA"/>
</dbReference>
<name>A0A5E8C531_9ASCO</name>
<keyword evidence="5" id="KW-1185">Reference proteome</keyword>
<dbReference type="AlphaFoldDB" id="A0A5E8C531"/>
<evidence type="ECO:0000313" key="5">
    <source>
        <dbReference type="Proteomes" id="UP000398389"/>
    </source>
</evidence>
<dbReference type="InterPro" id="IPR036869">
    <property type="entry name" value="J_dom_sf"/>
</dbReference>
<dbReference type="SUPFAM" id="SSF46565">
    <property type="entry name" value="Chaperone J-domain"/>
    <property type="match status" value="1"/>
</dbReference>
<evidence type="ECO:0000256" key="2">
    <source>
        <dbReference type="SAM" id="MobiDB-lite"/>
    </source>
</evidence>
<proteinExistence type="predicted"/>
<feature type="region of interest" description="Disordered" evidence="2">
    <location>
        <begin position="322"/>
        <end position="382"/>
    </location>
</feature>
<feature type="compositionally biased region" description="Polar residues" evidence="2">
    <location>
        <begin position="352"/>
        <end position="382"/>
    </location>
</feature>
<dbReference type="RefSeq" id="XP_031856050.1">
    <property type="nucleotide sequence ID" value="XM_032000159.1"/>
</dbReference>
<sequence length="382" mass="43389">MSYRIPSSFLRKGCSLHPTPLFSKTSTARKYRPCFRAGLISSKSENIKWYCGPTLSKRSYATASSSEAPSEEPPINVSWPTVQHPTPYEIFHISQGTKIDKKFIKKTFHKFAKIYHPDATLASDGLHDSLTPELKEDRFKKIVAAYDILKDDAKRRDFDLFNKGWEDSPRSRSKNVYGRDFSRATRYKTNITYEDDSWAAFHNDYRQHMQQQDPAYQKSQWEAHKKMVLYLLIGSLAVGAIQFSFLMNHATNAVEVRKETSRKTFHDLSLALTNYGFGFSKEERINRFLAHRETSEMYDNSWERQDNLCTSSFLSVSNDRYARSTAREKQNKEASSTSSSPTSDSISDSTPVIANNSTTADSSIIPSSANTIPSATPHSTSA</sequence>
<dbReference type="Gene3D" id="1.10.287.110">
    <property type="entry name" value="DnaJ domain"/>
    <property type="match status" value="1"/>
</dbReference>